<feature type="non-terminal residue" evidence="12">
    <location>
        <position position="1"/>
    </location>
</feature>
<feature type="domain" description="TFIIF beta subunit HTH" evidence="10">
    <location>
        <begin position="188"/>
        <end position="252"/>
    </location>
</feature>
<proteinExistence type="inferred from homology"/>
<dbReference type="PANTHER" id="PTHR10445">
    <property type="entry name" value="GENERAL TRANSCRIPTION FACTOR IIF SUBUNIT 2"/>
    <property type="match status" value="1"/>
</dbReference>
<dbReference type="InterPro" id="IPR003196">
    <property type="entry name" value="TFIIF_beta"/>
</dbReference>
<dbReference type="InterPro" id="IPR040504">
    <property type="entry name" value="TFIIF_beta_N"/>
</dbReference>
<evidence type="ECO:0000256" key="3">
    <source>
        <dbReference type="ARBA" id="ARBA00021453"/>
    </source>
</evidence>
<evidence type="ECO:0000256" key="1">
    <source>
        <dbReference type="ARBA" id="ARBA00004123"/>
    </source>
</evidence>
<dbReference type="CDD" id="cd07980">
    <property type="entry name" value="TFIIF_beta"/>
    <property type="match status" value="1"/>
</dbReference>
<evidence type="ECO:0000259" key="11">
    <source>
        <dbReference type="Pfam" id="PF17683"/>
    </source>
</evidence>
<feature type="non-terminal residue" evidence="12">
    <location>
        <position position="256"/>
    </location>
</feature>
<dbReference type="InterPro" id="IPR036388">
    <property type="entry name" value="WH-like_DNA-bd_sf"/>
</dbReference>
<evidence type="ECO:0000313" key="12">
    <source>
        <dbReference type="EMBL" id="PIA17060.1"/>
    </source>
</evidence>
<dbReference type="InterPro" id="IPR040450">
    <property type="entry name" value="TFIIF_beta_HTH"/>
</dbReference>
<keyword evidence="12" id="KW-0648">Protein biosynthesis</keyword>
<dbReference type="InterPro" id="IPR011039">
    <property type="entry name" value="TFIIF_interaction"/>
</dbReference>
<keyword evidence="6" id="KW-0804">Transcription</keyword>
<dbReference type="SUPFAM" id="SSF46785">
    <property type="entry name" value="Winged helix' DNA-binding domain"/>
    <property type="match status" value="1"/>
</dbReference>
<keyword evidence="5" id="KW-0238">DNA-binding</keyword>
<organism evidence="12 13">
    <name type="scientific">Coemansia reversa (strain ATCC 12441 / NRRL 1564)</name>
    <dbReference type="NCBI Taxonomy" id="763665"/>
    <lineage>
        <taxon>Eukaryota</taxon>
        <taxon>Fungi</taxon>
        <taxon>Fungi incertae sedis</taxon>
        <taxon>Zoopagomycota</taxon>
        <taxon>Kickxellomycotina</taxon>
        <taxon>Kickxellomycetes</taxon>
        <taxon>Kickxellales</taxon>
        <taxon>Kickxellaceae</taxon>
        <taxon>Coemansia</taxon>
    </lineage>
</organism>
<dbReference type="SUPFAM" id="SSF50916">
    <property type="entry name" value="Rap30/74 interaction domains"/>
    <property type="match status" value="1"/>
</dbReference>
<dbReference type="STRING" id="763665.A0A2G5BDG7"/>
<dbReference type="EMBL" id="KZ303496">
    <property type="protein sequence ID" value="PIA17060.1"/>
    <property type="molecule type" value="Genomic_DNA"/>
</dbReference>
<evidence type="ECO:0000256" key="8">
    <source>
        <dbReference type="ARBA" id="ARBA00081473"/>
    </source>
</evidence>
<feature type="domain" description="TFIIF beta subunit N-terminal" evidence="11">
    <location>
        <begin position="19"/>
        <end position="130"/>
    </location>
</feature>
<comment type="subcellular location">
    <subcellularLocation>
        <location evidence="1">Nucleus</location>
    </subcellularLocation>
</comment>
<evidence type="ECO:0000256" key="2">
    <source>
        <dbReference type="ARBA" id="ARBA00009543"/>
    </source>
</evidence>
<dbReference type="Pfam" id="PF02270">
    <property type="entry name" value="TFIIF_beta"/>
    <property type="match status" value="1"/>
</dbReference>
<dbReference type="Pfam" id="PF17683">
    <property type="entry name" value="TFIIF_beta_N"/>
    <property type="match status" value="1"/>
</dbReference>
<dbReference type="Gene3D" id="1.10.10.10">
    <property type="entry name" value="Winged helix-like DNA-binding domain superfamily/Winged helix DNA-binding domain"/>
    <property type="match status" value="1"/>
</dbReference>
<dbReference type="InterPro" id="IPR036390">
    <property type="entry name" value="WH_DNA-bd_sf"/>
</dbReference>
<evidence type="ECO:0000256" key="5">
    <source>
        <dbReference type="ARBA" id="ARBA00023125"/>
    </source>
</evidence>
<evidence type="ECO:0000259" key="10">
    <source>
        <dbReference type="Pfam" id="PF02270"/>
    </source>
</evidence>
<sequence>DTEIDEEDIGDVNMDELGNKVWLVKVPMFLAEKWKQQQREDGVQLGKMRIYDKPDQSGSNISIILNESDEYKDIPKEYRMQVTNERVNNMFIFSEGRDPNEIIKPTSTQANKAVPLSMTGTVHHECAVTPSYTPEYKRIMRKRVLEQHKNSRRVQVVNQSEFNRSMLSVDANTFDTAQKKPKIDTRTARMERQDLMNTLFAGFEKFPFWTFKGLVEHTKQPSAYLKEVLGDIAKLNKSGPYANMYSLKPEFKKASA</sequence>
<name>A0A2G5BDG7_COERN</name>
<dbReference type="GO" id="GO:0003743">
    <property type="term" value="F:translation initiation factor activity"/>
    <property type="evidence" value="ECO:0007669"/>
    <property type="project" value="UniProtKB-KW"/>
</dbReference>
<evidence type="ECO:0000256" key="4">
    <source>
        <dbReference type="ARBA" id="ARBA00023015"/>
    </source>
</evidence>
<gene>
    <name evidence="12" type="ORF">COEREDRAFT_32152</name>
</gene>
<evidence type="ECO:0000256" key="7">
    <source>
        <dbReference type="ARBA" id="ARBA00023242"/>
    </source>
</evidence>
<evidence type="ECO:0000256" key="9">
    <source>
        <dbReference type="ARBA" id="ARBA00081863"/>
    </source>
</evidence>
<dbReference type="FunFam" id="1.10.10.10:FF:000035">
    <property type="entry name" value="General transcription factor IIF subunit 2"/>
    <property type="match status" value="1"/>
</dbReference>
<protein>
    <recommendedName>
        <fullName evidence="3">Transcription initiation factor IIF subunit beta</fullName>
    </recommendedName>
    <alternativeName>
        <fullName evidence="9">TFIIF medium subunit</fullName>
    </alternativeName>
    <alternativeName>
        <fullName evidence="8">TFIIF-beta</fullName>
    </alternativeName>
</protein>
<evidence type="ECO:0000256" key="6">
    <source>
        <dbReference type="ARBA" id="ARBA00023163"/>
    </source>
</evidence>
<dbReference type="PANTHER" id="PTHR10445:SF0">
    <property type="entry name" value="GENERAL TRANSCRIPTION FACTOR IIF SUBUNIT 2"/>
    <property type="match status" value="1"/>
</dbReference>
<keyword evidence="7" id="KW-0539">Nucleus</keyword>
<dbReference type="AlphaFoldDB" id="A0A2G5BDG7"/>
<keyword evidence="13" id="KW-1185">Reference proteome</keyword>
<dbReference type="GO" id="GO:0005674">
    <property type="term" value="C:transcription factor TFIIF complex"/>
    <property type="evidence" value="ECO:0007669"/>
    <property type="project" value="InterPro"/>
</dbReference>
<dbReference type="GO" id="GO:0006367">
    <property type="term" value="P:transcription initiation at RNA polymerase II promoter"/>
    <property type="evidence" value="ECO:0007669"/>
    <property type="project" value="InterPro"/>
</dbReference>
<dbReference type="Proteomes" id="UP000242474">
    <property type="component" value="Unassembled WGS sequence"/>
</dbReference>
<keyword evidence="12" id="KW-0396">Initiation factor</keyword>
<dbReference type="OrthoDB" id="26094at2759"/>
<comment type="similarity">
    <text evidence="2">Belongs to the TFIIF beta subunit family.</text>
</comment>
<dbReference type="GO" id="GO:0003677">
    <property type="term" value="F:DNA binding"/>
    <property type="evidence" value="ECO:0007669"/>
    <property type="project" value="UniProtKB-KW"/>
</dbReference>
<accession>A0A2G5BDG7</accession>
<reference evidence="12 13" key="1">
    <citation type="journal article" date="2015" name="Genome Biol. Evol.">
        <title>Phylogenomic analyses indicate that early fungi evolved digesting cell walls of algal ancestors of land plants.</title>
        <authorList>
            <person name="Chang Y."/>
            <person name="Wang S."/>
            <person name="Sekimoto S."/>
            <person name="Aerts A.L."/>
            <person name="Choi C."/>
            <person name="Clum A."/>
            <person name="LaButti K.M."/>
            <person name="Lindquist E.A."/>
            <person name="Yee Ngan C."/>
            <person name="Ohm R.A."/>
            <person name="Salamov A.A."/>
            <person name="Grigoriev I.V."/>
            <person name="Spatafora J.W."/>
            <person name="Berbee M.L."/>
        </authorList>
    </citation>
    <scope>NUCLEOTIDE SEQUENCE [LARGE SCALE GENOMIC DNA]</scope>
    <source>
        <strain evidence="12 13">NRRL 1564</strain>
    </source>
</reference>
<keyword evidence="4" id="KW-0805">Transcription regulation</keyword>
<evidence type="ECO:0000313" key="13">
    <source>
        <dbReference type="Proteomes" id="UP000242474"/>
    </source>
</evidence>